<dbReference type="InterPro" id="IPR011356">
    <property type="entry name" value="Leucine_aapep/pepB"/>
</dbReference>
<dbReference type="NCBIfam" id="NF002073">
    <property type="entry name" value="PRK00913.1-2"/>
    <property type="match status" value="1"/>
</dbReference>
<keyword evidence="4 8" id="KW-0031">Aminopeptidase</keyword>
<name>A0A7C2XYH6_9BACT</name>
<feature type="binding site" evidence="8">
    <location>
        <position position="278"/>
    </location>
    <ligand>
        <name>Mn(2+)</name>
        <dbReference type="ChEBI" id="CHEBI:29035"/>
        <label>2</label>
    </ligand>
</feature>
<dbReference type="InterPro" id="IPR023042">
    <property type="entry name" value="Peptidase_M17_leu_NH2_pept"/>
</dbReference>
<organism evidence="10">
    <name type="scientific">Desulfurivibrio alkaliphilus</name>
    <dbReference type="NCBI Taxonomy" id="427923"/>
    <lineage>
        <taxon>Bacteria</taxon>
        <taxon>Pseudomonadati</taxon>
        <taxon>Thermodesulfobacteriota</taxon>
        <taxon>Desulfobulbia</taxon>
        <taxon>Desulfobulbales</taxon>
        <taxon>Desulfobulbaceae</taxon>
        <taxon>Desulfurivibrio</taxon>
    </lineage>
</organism>
<evidence type="ECO:0000256" key="3">
    <source>
        <dbReference type="ARBA" id="ARBA00009528"/>
    </source>
</evidence>
<dbReference type="EC" id="3.4.11.1" evidence="8"/>
<comment type="caution">
    <text evidence="10">The sequence shown here is derived from an EMBL/GenBank/DDBJ whole genome shotgun (WGS) entry which is preliminary data.</text>
</comment>
<dbReference type="GO" id="GO:0006508">
    <property type="term" value="P:proteolysis"/>
    <property type="evidence" value="ECO:0007669"/>
    <property type="project" value="UniProtKB-KW"/>
</dbReference>
<dbReference type="GO" id="GO:0005737">
    <property type="term" value="C:cytoplasm"/>
    <property type="evidence" value="ECO:0007669"/>
    <property type="project" value="UniProtKB-SubCell"/>
</dbReference>
<dbReference type="AlphaFoldDB" id="A0A7C2XYH6"/>
<dbReference type="PROSITE" id="PS00631">
    <property type="entry name" value="CYTOSOL_AP"/>
    <property type="match status" value="1"/>
</dbReference>
<dbReference type="EMBL" id="DSDS01000034">
    <property type="protein sequence ID" value="HET97379.1"/>
    <property type="molecule type" value="Genomic_DNA"/>
</dbReference>
<feature type="active site" evidence="8">
    <location>
        <position position="267"/>
    </location>
</feature>
<feature type="binding site" evidence="8">
    <location>
        <position position="260"/>
    </location>
    <ligand>
        <name>Mn(2+)</name>
        <dbReference type="ChEBI" id="CHEBI:29035"/>
        <label>2</label>
    </ligand>
</feature>
<comment type="similarity">
    <text evidence="3 8">Belongs to the peptidase M17 family.</text>
</comment>
<dbReference type="Pfam" id="PF02789">
    <property type="entry name" value="Peptidase_M17_N"/>
    <property type="match status" value="1"/>
</dbReference>
<dbReference type="CDD" id="cd00433">
    <property type="entry name" value="Peptidase_M17"/>
    <property type="match status" value="1"/>
</dbReference>
<evidence type="ECO:0000256" key="6">
    <source>
        <dbReference type="ARBA" id="ARBA00022801"/>
    </source>
</evidence>
<dbReference type="Gene3D" id="3.40.630.10">
    <property type="entry name" value="Zn peptidases"/>
    <property type="match status" value="1"/>
</dbReference>
<evidence type="ECO:0000313" key="10">
    <source>
        <dbReference type="EMBL" id="HET97379.1"/>
    </source>
</evidence>
<comment type="cofactor">
    <cofactor evidence="8">
        <name>Mn(2+)</name>
        <dbReference type="ChEBI" id="CHEBI:29035"/>
    </cofactor>
    <text evidence="8">Binds 2 manganese ions per subunit.</text>
</comment>
<dbReference type="Proteomes" id="UP000885986">
    <property type="component" value="Unassembled WGS sequence"/>
</dbReference>
<protein>
    <recommendedName>
        <fullName evidence="8">Probable cytosol aminopeptidase</fullName>
        <ecNumber evidence="8">3.4.11.1</ecNumber>
    </recommendedName>
    <alternativeName>
        <fullName evidence="8">Leucine aminopeptidase</fullName>
        <shortName evidence="8">LAP</shortName>
        <ecNumber evidence="8">3.4.11.10</ecNumber>
    </alternativeName>
    <alternativeName>
        <fullName evidence="8">Leucyl aminopeptidase</fullName>
    </alternativeName>
</protein>
<dbReference type="PANTHER" id="PTHR11963:SF23">
    <property type="entry name" value="CYTOSOL AMINOPEPTIDASE"/>
    <property type="match status" value="1"/>
</dbReference>
<comment type="subcellular location">
    <subcellularLocation>
        <location evidence="8">Cytoplasm</location>
    </subcellularLocation>
</comment>
<feature type="active site" evidence="8">
    <location>
        <position position="342"/>
    </location>
</feature>
<feature type="domain" description="Cytosol aminopeptidase" evidence="9">
    <location>
        <begin position="336"/>
        <end position="343"/>
    </location>
</feature>
<evidence type="ECO:0000259" key="9">
    <source>
        <dbReference type="PROSITE" id="PS00631"/>
    </source>
</evidence>
<dbReference type="PRINTS" id="PR00481">
    <property type="entry name" value="LAMNOPPTDASE"/>
</dbReference>
<dbReference type="InterPro" id="IPR043472">
    <property type="entry name" value="Macro_dom-like"/>
</dbReference>
<keyword evidence="8" id="KW-0963">Cytoplasm</keyword>
<dbReference type="EC" id="3.4.11.10" evidence="8"/>
<evidence type="ECO:0000256" key="4">
    <source>
        <dbReference type="ARBA" id="ARBA00022438"/>
    </source>
</evidence>
<proteinExistence type="inferred from homology"/>
<evidence type="ECO:0000256" key="8">
    <source>
        <dbReference type="HAMAP-Rule" id="MF_00181"/>
    </source>
</evidence>
<dbReference type="Gene3D" id="3.40.220.10">
    <property type="entry name" value="Leucine Aminopeptidase, subunit E, domain 1"/>
    <property type="match status" value="1"/>
</dbReference>
<comment type="catalytic activity">
    <reaction evidence="1 8">
        <text>Release of an N-terminal amino acid, Xaa-|-Yaa-, in which Xaa is preferably Leu, but may be other amino acids including Pro although not Arg or Lys, and Yaa may be Pro. Amino acid amides and methyl esters are also readily hydrolyzed, but rates on arylamides are exceedingly low.</text>
        <dbReference type="EC" id="3.4.11.1"/>
    </reaction>
</comment>
<dbReference type="SUPFAM" id="SSF52949">
    <property type="entry name" value="Macro domain-like"/>
    <property type="match status" value="1"/>
</dbReference>
<keyword evidence="7 8" id="KW-0464">Manganese</keyword>
<feature type="binding site" evidence="8">
    <location>
        <position position="338"/>
    </location>
    <ligand>
        <name>Mn(2+)</name>
        <dbReference type="ChEBI" id="CHEBI:29035"/>
        <label>1</label>
    </ligand>
</feature>
<accession>A0A7C2XYH6</accession>
<evidence type="ECO:0000256" key="1">
    <source>
        <dbReference type="ARBA" id="ARBA00000135"/>
    </source>
</evidence>
<dbReference type="PANTHER" id="PTHR11963">
    <property type="entry name" value="LEUCINE AMINOPEPTIDASE-RELATED"/>
    <property type="match status" value="1"/>
</dbReference>
<dbReference type="Pfam" id="PF00883">
    <property type="entry name" value="Peptidase_M17"/>
    <property type="match status" value="1"/>
</dbReference>
<keyword evidence="6 8" id="KW-0378">Hydrolase</keyword>
<keyword evidence="8" id="KW-0479">Metal-binding</keyword>
<gene>
    <name evidence="8" type="primary">pepA</name>
    <name evidence="10" type="ORF">ENN98_01485</name>
</gene>
<dbReference type="InterPro" id="IPR000819">
    <property type="entry name" value="Peptidase_M17_C"/>
</dbReference>
<keyword evidence="5 8" id="KW-0645">Protease</keyword>
<dbReference type="SUPFAM" id="SSF53187">
    <property type="entry name" value="Zn-dependent exopeptidases"/>
    <property type="match status" value="1"/>
</dbReference>
<comment type="function">
    <text evidence="8">Presumably involved in the processing and regular turnover of intracellular proteins. Catalyzes the removal of unsubstituted N-terminal amino acids from various peptides.</text>
</comment>
<reference evidence="10" key="1">
    <citation type="journal article" date="2020" name="mSystems">
        <title>Genome- and Community-Level Interaction Insights into Carbon Utilization and Element Cycling Functions of Hydrothermarchaeota in Hydrothermal Sediment.</title>
        <authorList>
            <person name="Zhou Z."/>
            <person name="Liu Y."/>
            <person name="Xu W."/>
            <person name="Pan J."/>
            <person name="Luo Z.H."/>
            <person name="Li M."/>
        </authorList>
    </citation>
    <scope>NUCLEOTIDE SEQUENCE [LARGE SCALE GENOMIC DNA]</scope>
    <source>
        <strain evidence="10">SpSt-1224</strain>
    </source>
</reference>
<feature type="binding site" evidence="8">
    <location>
        <position position="260"/>
    </location>
    <ligand>
        <name>Mn(2+)</name>
        <dbReference type="ChEBI" id="CHEBI:29035"/>
        <label>1</label>
    </ligand>
</feature>
<evidence type="ECO:0000256" key="7">
    <source>
        <dbReference type="ARBA" id="ARBA00023211"/>
    </source>
</evidence>
<dbReference type="GO" id="GO:0030145">
    <property type="term" value="F:manganese ion binding"/>
    <property type="evidence" value="ECO:0007669"/>
    <property type="project" value="UniProtKB-UniRule"/>
</dbReference>
<dbReference type="InterPro" id="IPR008283">
    <property type="entry name" value="Peptidase_M17_N"/>
</dbReference>
<feature type="binding site" evidence="8">
    <location>
        <position position="340"/>
    </location>
    <ligand>
        <name>Mn(2+)</name>
        <dbReference type="ChEBI" id="CHEBI:29035"/>
        <label>2</label>
    </ligand>
</feature>
<evidence type="ECO:0000256" key="5">
    <source>
        <dbReference type="ARBA" id="ARBA00022670"/>
    </source>
</evidence>
<comment type="catalytic activity">
    <reaction evidence="2 8">
        <text>Release of an N-terminal amino acid, preferentially leucine, but not glutamic or aspartic acids.</text>
        <dbReference type="EC" id="3.4.11.10"/>
    </reaction>
</comment>
<dbReference type="HAMAP" id="MF_00181">
    <property type="entry name" value="Cytosol_peptidase_M17"/>
    <property type="match status" value="1"/>
</dbReference>
<sequence length="487" mass="50911">MIAISTTSSGKISGDTLLCFIRGGTATLEAPGCPPAAAECLRQAGESGDFLAREGQVYVAPAAEPRRIVLVGLGPDAPDEEGWRLAGGTAVAALLKTGAAKVTALLPPFVAKPGPAAAALTEGLLLGSYRFTKYQSGPDPEEPAPALAAVEISGPRGIGPAVRRAVTVARAVAGARDMANEPGNGWTPEEFARRARELAAKHELRLKVLDLKAMRKLGMGGIVGVNQGSAQPPRLVILEYRAAAKKVPTLLLVGKGLTFDSGGISLKPGSGMEEMKYDMCGGAAVLAAMEVVGQEKPRGVNVVAMVPATENLPGPAALKPGDIIKQYGGKTVEVINTDAEGRLIMADSLAYGVEKFRPDLVVDLATLTGAVIIALGHHRAGLLGNDDQWCDRVLAAGARAGEPAWRLPLGPEYRKQLKSRVADLKNVDKRDAGTILAAAFLQEFVGATPWVHLDIAGTAWNFTEKSYVPKGPSGFGVRTLVELIRSF</sequence>
<evidence type="ECO:0000256" key="2">
    <source>
        <dbReference type="ARBA" id="ARBA00000967"/>
    </source>
</evidence>
<dbReference type="GO" id="GO:0070006">
    <property type="term" value="F:metalloaminopeptidase activity"/>
    <property type="evidence" value="ECO:0007669"/>
    <property type="project" value="InterPro"/>
</dbReference>
<feature type="binding site" evidence="8">
    <location>
        <position position="255"/>
    </location>
    <ligand>
        <name>Mn(2+)</name>
        <dbReference type="ChEBI" id="CHEBI:29035"/>
        <label>2</label>
    </ligand>
</feature>
<feature type="binding site" evidence="8">
    <location>
        <position position="340"/>
    </location>
    <ligand>
        <name>Mn(2+)</name>
        <dbReference type="ChEBI" id="CHEBI:29035"/>
        <label>1</label>
    </ligand>
</feature>